<evidence type="ECO:0000313" key="1">
    <source>
        <dbReference type="EMBL" id="UXN59014.1"/>
    </source>
</evidence>
<geneLocation type="plasmid" evidence="1 2">
    <name>p_unnamed1</name>
</geneLocation>
<keyword evidence="1" id="KW-0614">Plasmid</keyword>
<proteinExistence type="predicted"/>
<dbReference type="Proteomes" id="UP001061991">
    <property type="component" value="Plasmid p_unnamed1"/>
</dbReference>
<gene>
    <name evidence="1" type="ORF">N8E88_08970</name>
</gene>
<organism evidence="1 2">
    <name type="scientific">Phyllobacterium zundukense</name>
    <dbReference type="NCBI Taxonomy" id="1867719"/>
    <lineage>
        <taxon>Bacteria</taxon>
        <taxon>Pseudomonadati</taxon>
        <taxon>Pseudomonadota</taxon>
        <taxon>Alphaproteobacteria</taxon>
        <taxon>Hyphomicrobiales</taxon>
        <taxon>Phyllobacteriaceae</taxon>
        <taxon>Phyllobacterium</taxon>
    </lineage>
</organism>
<reference evidence="1" key="1">
    <citation type="submission" date="2022-09" db="EMBL/GenBank/DDBJ databases">
        <title>Interaction between co-microsymbionts with complementary sets of symbiotic genes in legume-rhizobium systems.</title>
        <authorList>
            <person name="Safronova V."/>
            <person name="Sazanova A."/>
            <person name="Afonin A."/>
            <person name="Chirak E."/>
        </authorList>
    </citation>
    <scope>NUCLEOTIDE SEQUENCE</scope>
    <source>
        <strain evidence="1">A18/3m</strain>
    </source>
</reference>
<protein>
    <submittedName>
        <fullName evidence="1">Uncharacterized protein</fullName>
    </submittedName>
</protein>
<evidence type="ECO:0000313" key="2">
    <source>
        <dbReference type="Proteomes" id="UP001061991"/>
    </source>
</evidence>
<accession>A0ACD4CZM7</accession>
<keyword evidence="2" id="KW-1185">Reference proteome</keyword>
<name>A0ACD4CZM7_9HYPH</name>
<dbReference type="EMBL" id="CP104972">
    <property type="protein sequence ID" value="UXN59014.1"/>
    <property type="molecule type" value="Genomic_DNA"/>
</dbReference>
<sequence>MPLRTGLINEIDPSVAVTPRVGANPRGRGRTFCRRPPCSAGAWVAVATAFPELFTDSEKRQADGILRNVYPEALGGKTWSGSAAGSMLVQGRFVLRTSPRVAAAIAKSRKRILCRTSRPNRTDISTCA</sequence>